<dbReference type="eggNOG" id="KOG3129">
    <property type="taxonomic scope" value="Eukaryota"/>
</dbReference>
<evidence type="ECO:0000256" key="1">
    <source>
        <dbReference type="ARBA" id="ARBA00023186"/>
    </source>
</evidence>
<dbReference type="Gene3D" id="2.30.42.10">
    <property type="match status" value="1"/>
</dbReference>
<organism evidence="3 4">
    <name type="scientific">Blumeria graminis f. sp. hordei (strain DH14)</name>
    <name type="common">Barley powdery mildew</name>
    <name type="synonym">Oidium monilioides f. sp. hordei</name>
    <dbReference type="NCBI Taxonomy" id="546991"/>
    <lineage>
        <taxon>Eukaryota</taxon>
        <taxon>Fungi</taxon>
        <taxon>Dikarya</taxon>
        <taxon>Ascomycota</taxon>
        <taxon>Pezizomycotina</taxon>
        <taxon>Leotiomycetes</taxon>
        <taxon>Erysiphales</taxon>
        <taxon>Erysiphaceae</taxon>
        <taxon>Blumeria</taxon>
        <taxon>Blumeria hordei</taxon>
    </lineage>
</organism>
<dbReference type="FunCoup" id="N1J7J4">
    <property type="interactions" value="1074"/>
</dbReference>
<evidence type="ECO:0000313" key="3">
    <source>
        <dbReference type="EMBL" id="CCU76290.1"/>
    </source>
</evidence>
<dbReference type="STRING" id="546991.N1J7J4"/>
<comment type="caution">
    <text evidence="3">The sequence shown here is derived from an EMBL/GenBank/DDBJ whole genome shotgun (WGS) entry which is preliminary data.</text>
</comment>
<dbReference type="PANTHER" id="PTHR12651:SF1">
    <property type="entry name" value="26S PROTEASOME NON-ATPASE REGULATORY SUBUNIT 9"/>
    <property type="match status" value="1"/>
</dbReference>
<dbReference type="AlphaFoldDB" id="N1J7J4"/>
<gene>
    <name evidence="3" type="ORF">BGHDH14_bgh01554</name>
</gene>
<accession>N1J7J4</accession>
<dbReference type="HOGENOM" id="CLU_073146_0_0_1"/>
<sequence>MESIHVPTLPSECISNTVQGDGIKTDGFTFAQLQAKKMDMEAKLQALGSVMDSHKVNMKTPLITPDGFPRADLDVALIRTTRAKIIHIQNDLKCLMSVIERHIHAYFASKSQDDVTEDSDLNLDLKTTISSPSQTNKYTLDRCFAKVNSIVHNSPSAVAGLQIGDKISSFGHINFSNHDCLNQIKNLVQESEGVWAIKGYNLQIKTNSLQRLIHVQVMRELKCGQIQELTLSLTPSKSWGGRGLLGCHILPL</sequence>
<dbReference type="OrthoDB" id="72325at2759"/>
<protein>
    <submittedName>
        <fullName evidence="3">PDZ domain containing protein/26S proteasome non-ATPase regulatory subunit 9</fullName>
    </submittedName>
</protein>
<keyword evidence="1" id="KW-0143">Chaperone</keyword>
<reference evidence="3 4" key="1">
    <citation type="journal article" date="2010" name="Science">
        <title>Genome expansion and gene loss in powdery mildew fungi reveal tradeoffs in extreme parasitism.</title>
        <authorList>
            <person name="Spanu P.D."/>
            <person name="Abbott J.C."/>
            <person name="Amselem J."/>
            <person name="Burgis T.A."/>
            <person name="Soanes D.M."/>
            <person name="Stueber K."/>
            <person name="Ver Loren van Themaat E."/>
            <person name="Brown J.K.M."/>
            <person name="Butcher S.A."/>
            <person name="Gurr S.J."/>
            <person name="Lebrun M.-H."/>
            <person name="Ridout C.J."/>
            <person name="Schulze-Lefert P."/>
            <person name="Talbot N.J."/>
            <person name="Ahmadinejad N."/>
            <person name="Ametz C."/>
            <person name="Barton G.R."/>
            <person name="Benjdia M."/>
            <person name="Bidzinski P."/>
            <person name="Bindschedler L.V."/>
            <person name="Both M."/>
            <person name="Brewer M.T."/>
            <person name="Cadle-Davidson L."/>
            <person name="Cadle-Davidson M.M."/>
            <person name="Collemare J."/>
            <person name="Cramer R."/>
            <person name="Frenkel O."/>
            <person name="Godfrey D."/>
            <person name="Harriman J."/>
            <person name="Hoede C."/>
            <person name="King B.C."/>
            <person name="Klages S."/>
            <person name="Kleemann J."/>
            <person name="Knoll D."/>
            <person name="Koti P.S."/>
            <person name="Kreplak J."/>
            <person name="Lopez-Ruiz F.J."/>
            <person name="Lu X."/>
            <person name="Maekawa T."/>
            <person name="Mahanil S."/>
            <person name="Micali C."/>
            <person name="Milgroom M.G."/>
            <person name="Montana G."/>
            <person name="Noir S."/>
            <person name="O'Connell R.J."/>
            <person name="Oberhaensli S."/>
            <person name="Parlange F."/>
            <person name="Pedersen C."/>
            <person name="Quesneville H."/>
            <person name="Reinhardt R."/>
            <person name="Rott M."/>
            <person name="Sacristan S."/>
            <person name="Schmidt S.M."/>
            <person name="Schoen M."/>
            <person name="Skamnioti P."/>
            <person name="Sommer H."/>
            <person name="Stephens A."/>
            <person name="Takahara H."/>
            <person name="Thordal-Christensen H."/>
            <person name="Vigouroux M."/>
            <person name="Wessling R."/>
            <person name="Wicker T."/>
            <person name="Panstruga R."/>
        </authorList>
    </citation>
    <scope>NUCLEOTIDE SEQUENCE [LARGE SCALE GENOMIC DNA]</scope>
    <source>
        <strain evidence="3">DH14</strain>
    </source>
</reference>
<dbReference type="InterPro" id="IPR035269">
    <property type="entry name" value="PSMD9"/>
</dbReference>
<dbReference type="InterPro" id="IPR036034">
    <property type="entry name" value="PDZ_sf"/>
</dbReference>
<dbReference type="GO" id="GO:0070682">
    <property type="term" value="P:proteasome regulatory particle assembly"/>
    <property type="evidence" value="ECO:0007669"/>
    <property type="project" value="InterPro"/>
</dbReference>
<evidence type="ECO:0000313" key="4">
    <source>
        <dbReference type="Proteomes" id="UP000015441"/>
    </source>
</evidence>
<name>N1J7J4_BLUG1</name>
<proteinExistence type="predicted"/>
<dbReference type="Gene3D" id="6.10.140.1710">
    <property type="match status" value="1"/>
</dbReference>
<dbReference type="InterPro" id="IPR040815">
    <property type="entry name" value="Nas2_N"/>
</dbReference>
<keyword evidence="3" id="KW-0647">Proteasome</keyword>
<evidence type="ECO:0000259" key="2">
    <source>
        <dbReference type="Pfam" id="PF18265"/>
    </source>
</evidence>
<dbReference type="GO" id="GO:0005737">
    <property type="term" value="C:cytoplasm"/>
    <property type="evidence" value="ECO:0007669"/>
    <property type="project" value="TreeGrafter"/>
</dbReference>
<dbReference type="Proteomes" id="UP000015441">
    <property type="component" value="Unassembled WGS sequence"/>
</dbReference>
<dbReference type="PANTHER" id="PTHR12651">
    <property type="entry name" value="26S PROTEASOME NON-ATPASE REGULATORY SUBUNIT 9"/>
    <property type="match status" value="1"/>
</dbReference>
<dbReference type="GO" id="GO:0005634">
    <property type="term" value="C:nucleus"/>
    <property type="evidence" value="ECO:0007669"/>
    <property type="project" value="TreeGrafter"/>
</dbReference>
<dbReference type="Pfam" id="PF18265">
    <property type="entry name" value="Nas2_N"/>
    <property type="match status" value="1"/>
</dbReference>
<dbReference type="EMBL" id="CAUH01002321">
    <property type="protein sequence ID" value="CCU76290.1"/>
    <property type="molecule type" value="Genomic_DNA"/>
</dbReference>
<dbReference type="InParanoid" id="N1J7J4"/>
<dbReference type="SUPFAM" id="SSF50156">
    <property type="entry name" value="PDZ domain-like"/>
    <property type="match status" value="1"/>
</dbReference>
<dbReference type="GO" id="GO:0000502">
    <property type="term" value="C:proteasome complex"/>
    <property type="evidence" value="ECO:0007669"/>
    <property type="project" value="UniProtKB-KW"/>
</dbReference>
<feature type="domain" description="Nas2 N-terminal" evidence="2">
    <location>
        <begin position="31"/>
        <end position="108"/>
    </location>
</feature>
<keyword evidence="4" id="KW-1185">Reference proteome</keyword>